<evidence type="ECO:0000256" key="1">
    <source>
        <dbReference type="SAM" id="MobiDB-lite"/>
    </source>
</evidence>
<protein>
    <recommendedName>
        <fullName evidence="4">Tetratricopeptide repeat protein</fullName>
    </recommendedName>
</protein>
<dbReference type="EMBL" id="JACEFB010000001">
    <property type="protein sequence ID" value="MBA2224789.1"/>
    <property type="molecule type" value="Genomic_DNA"/>
</dbReference>
<proteinExistence type="predicted"/>
<keyword evidence="3" id="KW-1185">Reference proteome</keyword>
<organism evidence="2 3">
    <name type="scientific">Thermogemmata fonticola</name>
    <dbReference type="NCBI Taxonomy" id="2755323"/>
    <lineage>
        <taxon>Bacteria</taxon>
        <taxon>Pseudomonadati</taxon>
        <taxon>Planctomycetota</taxon>
        <taxon>Planctomycetia</taxon>
        <taxon>Gemmatales</taxon>
        <taxon>Gemmataceae</taxon>
        <taxon>Thermogemmata</taxon>
    </lineage>
</organism>
<name>A0A7V8VB46_9BACT</name>
<evidence type="ECO:0000313" key="3">
    <source>
        <dbReference type="Proteomes" id="UP000542342"/>
    </source>
</evidence>
<sequence>MLRSAILITSLFGGSITVGLTARVYAQVSSQLPPIPSATSPQSPGLEQTFAVQRAMAVARHFLEQQQPVEAVKALESVLQLAEGQPGYLELLRQAYQAELKLWEQKGGTDPRIDQLRRYIDLLQQSPLHSPSLQQLENSVAPKTSSGVAPRAAPSAEAGSSAGKSEVPPVPNVPSSSATSEATGLNLPGGRSQKETALSEAILLFHQKKYAEAAQRFAQVQVEHLSPEHKTAWAYCRIHRALDRLHQKAVNPVMIQAAVADLQAARDLLPENAELRRYAEQALRVAQQKAQHVNASTNQQQSPPICAEVRPAETACFRVIGPLRPSQLEEIGHDAEQYRQELFERWSGPAAGPWQPKCEIFVYTKADQFTQATGLSPEHQSLAQVKLTEGHVVERRIHLYLGSDGWRRSRLKRELMHVILADLFPQSPPPPWAVEGIVVFSSGPEEVERYQRTIQSKIPPQDWMPLLELLELREYPAERITVFCCQSASLVDYLIRTGGGEKNFLIFLRDSQRYGIAAALRRQYSYVSPAALEIAWRRWVLRGN</sequence>
<gene>
    <name evidence="2" type="ORF">H0921_01280</name>
</gene>
<dbReference type="Proteomes" id="UP000542342">
    <property type="component" value="Unassembled WGS sequence"/>
</dbReference>
<reference evidence="2 3" key="1">
    <citation type="submission" date="2020-07" db="EMBL/GenBank/DDBJ databases">
        <title>Thermogemmata thermophila gen. nov., sp. nov., a novel moderate thermophilic planctomycete from a Kamchatka hot spring.</title>
        <authorList>
            <person name="Elcheninov A.G."/>
            <person name="Podosokorskaya O.A."/>
            <person name="Kovaleva O.L."/>
            <person name="Novikov A."/>
            <person name="Bonch-Osmolovskaya E.A."/>
            <person name="Toshchakov S.V."/>
            <person name="Kublanov I.V."/>
        </authorList>
    </citation>
    <scope>NUCLEOTIDE SEQUENCE [LARGE SCALE GENOMIC DNA]</scope>
    <source>
        <strain evidence="2 3">2918</strain>
    </source>
</reference>
<feature type="compositionally biased region" description="Polar residues" evidence="1">
    <location>
        <begin position="137"/>
        <end position="147"/>
    </location>
</feature>
<evidence type="ECO:0008006" key="4">
    <source>
        <dbReference type="Google" id="ProtNLM"/>
    </source>
</evidence>
<dbReference type="AlphaFoldDB" id="A0A7V8VB46"/>
<accession>A0A7V8VB46</accession>
<comment type="caution">
    <text evidence="2">The sequence shown here is derived from an EMBL/GenBank/DDBJ whole genome shotgun (WGS) entry which is preliminary data.</text>
</comment>
<dbReference type="RefSeq" id="WP_194536209.1">
    <property type="nucleotide sequence ID" value="NZ_JACEFB010000001.1"/>
</dbReference>
<feature type="region of interest" description="Disordered" evidence="1">
    <location>
        <begin position="131"/>
        <end position="192"/>
    </location>
</feature>
<feature type="compositionally biased region" description="Low complexity" evidence="1">
    <location>
        <begin position="149"/>
        <end position="177"/>
    </location>
</feature>
<dbReference type="Gene3D" id="1.25.40.10">
    <property type="entry name" value="Tetratricopeptide repeat domain"/>
    <property type="match status" value="1"/>
</dbReference>
<evidence type="ECO:0000313" key="2">
    <source>
        <dbReference type="EMBL" id="MBA2224789.1"/>
    </source>
</evidence>
<dbReference type="InterPro" id="IPR011990">
    <property type="entry name" value="TPR-like_helical_dom_sf"/>
</dbReference>